<dbReference type="InterPro" id="IPR050398">
    <property type="entry name" value="HssS/ArlS-like"/>
</dbReference>
<dbReference type="PANTHER" id="PTHR45528:SF1">
    <property type="entry name" value="SENSOR HISTIDINE KINASE CPXA"/>
    <property type="match status" value="1"/>
</dbReference>
<dbReference type="GO" id="GO:0000155">
    <property type="term" value="F:phosphorelay sensor kinase activity"/>
    <property type="evidence" value="ECO:0007669"/>
    <property type="project" value="InterPro"/>
</dbReference>
<evidence type="ECO:0000256" key="14">
    <source>
        <dbReference type="SAM" id="Phobius"/>
    </source>
</evidence>
<dbReference type="eggNOG" id="COG2205">
    <property type="taxonomic scope" value="Bacteria"/>
</dbReference>
<dbReference type="AlphaFoldDB" id="D6XXV6"/>
<evidence type="ECO:0000256" key="2">
    <source>
        <dbReference type="ARBA" id="ARBA00004651"/>
    </source>
</evidence>
<dbReference type="Pfam" id="PF02518">
    <property type="entry name" value="HATPase_c"/>
    <property type="match status" value="1"/>
</dbReference>
<dbReference type="SMART" id="SM00387">
    <property type="entry name" value="HATPase_c"/>
    <property type="match status" value="1"/>
</dbReference>
<dbReference type="SUPFAM" id="SSF55874">
    <property type="entry name" value="ATPase domain of HSP90 chaperone/DNA topoisomerase II/histidine kinase"/>
    <property type="match status" value="1"/>
</dbReference>
<feature type="transmembrane region" description="Helical" evidence="14">
    <location>
        <begin position="159"/>
        <end position="182"/>
    </location>
</feature>
<dbReference type="RefSeq" id="WP_013173569.1">
    <property type="nucleotide sequence ID" value="NC_014219.1"/>
</dbReference>
<evidence type="ECO:0000259" key="15">
    <source>
        <dbReference type="PROSITE" id="PS50109"/>
    </source>
</evidence>
<evidence type="ECO:0000256" key="7">
    <source>
        <dbReference type="ARBA" id="ARBA00022692"/>
    </source>
</evidence>
<reference evidence="16" key="1">
    <citation type="submission" date="2009-10" db="EMBL/GenBank/DDBJ databases">
        <title>Complete sequence of Bacillus selenitireducens MLS10.</title>
        <authorList>
            <consortium name="US DOE Joint Genome Institute"/>
            <person name="Lucas S."/>
            <person name="Copeland A."/>
            <person name="Lapidus A."/>
            <person name="Glavina del Rio T."/>
            <person name="Dalin E."/>
            <person name="Tice H."/>
            <person name="Bruce D."/>
            <person name="Goodwin L."/>
            <person name="Pitluck S."/>
            <person name="Sims D."/>
            <person name="Brettin T."/>
            <person name="Detter J.C."/>
            <person name="Han C."/>
            <person name="Larimer F."/>
            <person name="Land M."/>
            <person name="Hauser L."/>
            <person name="Kyrpides N."/>
            <person name="Ovchinnikova G."/>
            <person name="Stolz J."/>
        </authorList>
    </citation>
    <scope>NUCLEOTIDE SEQUENCE [LARGE SCALE GENOMIC DNA]</scope>
    <source>
        <strain evidence="16">MLS10</strain>
    </source>
</reference>
<dbReference type="InterPro" id="IPR003661">
    <property type="entry name" value="HisK_dim/P_dom"/>
</dbReference>
<keyword evidence="9 16" id="KW-0418">Kinase</keyword>
<organism evidence="16 17">
    <name type="scientific">Bacillus selenitireducens (strain ATCC 700615 / DSM 15326 / MLS10)</name>
    <dbReference type="NCBI Taxonomy" id="439292"/>
    <lineage>
        <taxon>Bacteria</taxon>
        <taxon>Bacillati</taxon>
        <taxon>Bacillota</taxon>
        <taxon>Bacilli</taxon>
        <taxon>Bacillales</taxon>
        <taxon>Bacillaceae</taxon>
        <taxon>Salisediminibacterium</taxon>
    </lineage>
</organism>
<dbReference type="GO" id="GO:0005886">
    <property type="term" value="C:plasma membrane"/>
    <property type="evidence" value="ECO:0007669"/>
    <property type="project" value="UniProtKB-SubCell"/>
</dbReference>
<dbReference type="GO" id="GO:0005524">
    <property type="term" value="F:ATP binding"/>
    <property type="evidence" value="ECO:0007669"/>
    <property type="project" value="UniProtKB-KW"/>
</dbReference>
<dbReference type="PROSITE" id="PS50109">
    <property type="entry name" value="HIS_KIN"/>
    <property type="match status" value="1"/>
</dbReference>
<evidence type="ECO:0000256" key="13">
    <source>
        <dbReference type="ARBA" id="ARBA00023136"/>
    </source>
</evidence>
<dbReference type="SUPFAM" id="SSF47384">
    <property type="entry name" value="Homodimeric domain of signal transducing histidine kinase"/>
    <property type="match status" value="1"/>
</dbReference>
<comment type="catalytic activity">
    <reaction evidence="1">
        <text>ATP + protein L-histidine = ADP + protein N-phospho-L-histidine.</text>
        <dbReference type="EC" id="2.7.13.3"/>
    </reaction>
</comment>
<dbReference type="Gene3D" id="3.30.565.10">
    <property type="entry name" value="Histidine kinase-like ATPase, C-terminal domain"/>
    <property type="match status" value="1"/>
</dbReference>
<accession>D6XXV6</accession>
<keyword evidence="6" id="KW-0808">Transferase</keyword>
<keyword evidence="17" id="KW-1185">Reference proteome</keyword>
<name>D6XXV6_BACIE</name>
<keyword evidence="7 14" id="KW-0812">Transmembrane</keyword>
<dbReference type="PANTHER" id="PTHR45528">
    <property type="entry name" value="SENSOR HISTIDINE KINASE CPXA"/>
    <property type="match status" value="1"/>
</dbReference>
<evidence type="ECO:0000256" key="11">
    <source>
        <dbReference type="ARBA" id="ARBA00022989"/>
    </source>
</evidence>
<keyword evidence="11 14" id="KW-1133">Transmembrane helix</keyword>
<keyword evidence="12" id="KW-0902">Two-component regulatory system</keyword>
<dbReference type="PRINTS" id="PR00344">
    <property type="entry name" value="BCTRLSENSOR"/>
</dbReference>
<dbReference type="Gene3D" id="1.10.287.130">
    <property type="match status" value="1"/>
</dbReference>
<evidence type="ECO:0000256" key="10">
    <source>
        <dbReference type="ARBA" id="ARBA00022840"/>
    </source>
</evidence>
<evidence type="ECO:0000256" key="3">
    <source>
        <dbReference type="ARBA" id="ARBA00012438"/>
    </source>
</evidence>
<dbReference type="OrthoDB" id="368131at2"/>
<evidence type="ECO:0000256" key="1">
    <source>
        <dbReference type="ARBA" id="ARBA00000085"/>
    </source>
</evidence>
<evidence type="ECO:0000256" key="4">
    <source>
        <dbReference type="ARBA" id="ARBA00022475"/>
    </source>
</evidence>
<dbReference type="InterPro" id="IPR004358">
    <property type="entry name" value="Sig_transdc_His_kin-like_C"/>
</dbReference>
<dbReference type="STRING" id="439292.Bsel_2649"/>
<dbReference type="InterPro" id="IPR036097">
    <property type="entry name" value="HisK_dim/P_sf"/>
</dbReference>
<dbReference type="InterPro" id="IPR036890">
    <property type="entry name" value="HATPase_C_sf"/>
</dbReference>
<keyword evidence="4" id="KW-1003">Cell membrane</keyword>
<dbReference type="SMART" id="SM00388">
    <property type="entry name" value="HisKA"/>
    <property type="match status" value="1"/>
</dbReference>
<dbReference type="EMBL" id="CP001791">
    <property type="protein sequence ID" value="ADI00149.1"/>
    <property type="molecule type" value="Genomic_DNA"/>
</dbReference>
<evidence type="ECO:0000313" key="16">
    <source>
        <dbReference type="EMBL" id="ADI00149.1"/>
    </source>
</evidence>
<keyword evidence="8" id="KW-0547">Nucleotide-binding</keyword>
<dbReference type="KEGG" id="bse:Bsel_2649"/>
<gene>
    <name evidence="16" type="ordered locus">Bsel_2649</name>
</gene>
<comment type="subcellular location">
    <subcellularLocation>
        <location evidence="2">Cell membrane</location>
        <topology evidence="2">Multi-pass membrane protein</topology>
    </subcellularLocation>
</comment>
<evidence type="ECO:0000313" key="17">
    <source>
        <dbReference type="Proteomes" id="UP000000271"/>
    </source>
</evidence>
<sequence length="475" mass="54995">MRWRLTSRYFISLLLLVVVVLLVNTTLFFALLFYQNADPERSVSGESMETFVRSFDQYLSLDHGEVKVSSEGLTELEQRGAWLQVLDDTGSEVMSVRKPDHVLEHYSPMELIHRYKYMDDHLHQYFVGDYEAFSYLIGAPELNESRWVMMIHPQSVIDFTGRALIIMLTLNVLIAIGFGLLFSSGIIKPVYQLIDEIRRIKYRDYRDDGQIAKGIFEPVFANLQDVSRTYEYHEQEREKLEVMRTEWINNVSHDLKTPLASVQGYAELLKDNQLSQADQHRYAEVIERQSRYMKELIDDFHLTMKLRHQELPLSFESVAIEGFVRELVIQVLNEPRFEEADITFHSDASDICWQIDRHLYFRAVMNLLRNALVHNDDDVSIKVNVHSDRIEISDTGKGITRENQEQIFERYYKGTNTEDGEGSGLGMAIARDIIESHGGSVDLDSEEGMGTTITIFKGSQETLKKRGIWNDPSVK</sequence>
<proteinExistence type="predicted"/>
<dbReference type="EC" id="2.7.13.3" evidence="3"/>
<feature type="domain" description="Histidine kinase" evidence="15">
    <location>
        <begin position="250"/>
        <end position="455"/>
    </location>
</feature>
<protein>
    <recommendedName>
        <fullName evidence="3">histidine kinase</fullName>
        <ecNumber evidence="3">2.7.13.3</ecNumber>
    </recommendedName>
</protein>
<evidence type="ECO:0000256" key="8">
    <source>
        <dbReference type="ARBA" id="ARBA00022741"/>
    </source>
</evidence>
<evidence type="ECO:0000256" key="6">
    <source>
        <dbReference type="ARBA" id="ARBA00022679"/>
    </source>
</evidence>
<dbReference type="CDD" id="cd00075">
    <property type="entry name" value="HATPase"/>
    <property type="match status" value="1"/>
</dbReference>
<dbReference type="HOGENOM" id="CLU_000445_89_26_9"/>
<keyword evidence="5" id="KW-0597">Phosphoprotein</keyword>
<dbReference type="Proteomes" id="UP000000271">
    <property type="component" value="Chromosome"/>
</dbReference>
<evidence type="ECO:0000256" key="5">
    <source>
        <dbReference type="ARBA" id="ARBA00022553"/>
    </source>
</evidence>
<dbReference type="InterPro" id="IPR005467">
    <property type="entry name" value="His_kinase_dom"/>
</dbReference>
<keyword evidence="13 14" id="KW-0472">Membrane</keyword>
<dbReference type="InterPro" id="IPR003594">
    <property type="entry name" value="HATPase_dom"/>
</dbReference>
<feature type="transmembrane region" description="Helical" evidence="14">
    <location>
        <begin position="12"/>
        <end position="34"/>
    </location>
</feature>
<dbReference type="Pfam" id="PF00512">
    <property type="entry name" value="HisKA"/>
    <property type="match status" value="1"/>
</dbReference>
<keyword evidence="10" id="KW-0067">ATP-binding</keyword>
<evidence type="ECO:0000256" key="12">
    <source>
        <dbReference type="ARBA" id="ARBA00023012"/>
    </source>
</evidence>
<evidence type="ECO:0000256" key="9">
    <source>
        <dbReference type="ARBA" id="ARBA00022777"/>
    </source>
</evidence>
<dbReference type="CDD" id="cd00082">
    <property type="entry name" value="HisKA"/>
    <property type="match status" value="1"/>
</dbReference>